<keyword evidence="3" id="KW-1185">Reference proteome</keyword>
<evidence type="ECO:0000313" key="3">
    <source>
        <dbReference type="Proteomes" id="UP000253426"/>
    </source>
</evidence>
<dbReference type="PANTHER" id="PTHR37529">
    <property type="entry name" value="TRANSPOSASE INSG FOR INSERTION SEQUENCE ELEMENT IS4-RELATED"/>
    <property type="match status" value="1"/>
</dbReference>
<dbReference type="AlphaFoldDB" id="A0A366GZS5"/>
<feature type="domain" description="Transposase IS4-like" evidence="1">
    <location>
        <begin position="65"/>
        <end position="309"/>
    </location>
</feature>
<dbReference type="EMBL" id="QNRR01000031">
    <property type="protein sequence ID" value="RBP35069.1"/>
    <property type="molecule type" value="Genomic_DNA"/>
</dbReference>
<dbReference type="GO" id="GO:0003677">
    <property type="term" value="F:DNA binding"/>
    <property type="evidence" value="ECO:0007669"/>
    <property type="project" value="InterPro"/>
</dbReference>
<dbReference type="InterPro" id="IPR047952">
    <property type="entry name" value="Transpos_IS4"/>
</dbReference>
<dbReference type="Pfam" id="PF01609">
    <property type="entry name" value="DDE_Tnp_1"/>
    <property type="match status" value="1"/>
</dbReference>
<dbReference type="InterPro" id="IPR012337">
    <property type="entry name" value="RNaseH-like_sf"/>
</dbReference>
<dbReference type="GO" id="GO:0006313">
    <property type="term" value="P:DNA transposition"/>
    <property type="evidence" value="ECO:0007669"/>
    <property type="project" value="InterPro"/>
</dbReference>
<dbReference type="SUPFAM" id="SSF53098">
    <property type="entry name" value="Ribonuclease H-like"/>
    <property type="match status" value="1"/>
</dbReference>
<gene>
    <name evidence="2" type="ORF">DES53_1311</name>
</gene>
<reference evidence="2 3" key="1">
    <citation type="submission" date="2018-06" db="EMBL/GenBank/DDBJ databases">
        <title>Genomic Encyclopedia of Type Strains, Phase IV (KMG-IV): sequencing the most valuable type-strain genomes for metagenomic binning, comparative biology and taxonomic classification.</title>
        <authorList>
            <person name="Goeker M."/>
        </authorList>
    </citation>
    <scope>NUCLEOTIDE SEQUENCE [LARGE SCALE GENOMIC DNA]</scope>
    <source>
        <strain evidence="2 3">DSM 25532</strain>
    </source>
</reference>
<protein>
    <submittedName>
        <fullName evidence="2">IS4 family transposase</fullName>
    </submittedName>
</protein>
<evidence type="ECO:0000313" key="2">
    <source>
        <dbReference type="EMBL" id="RBP35069.1"/>
    </source>
</evidence>
<dbReference type="PANTHER" id="PTHR37529:SF1">
    <property type="entry name" value="TRANSPOSASE INSG FOR INSERTION SEQUENCE ELEMENT IS4-RELATED"/>
    <property type="match status" value="1"/>
</dbReference>
<organism evidence="2 3">
    <name type="scientific">Roseimicrobium gellanilyticum</name>
    <dbReference type="NCBI Taxonomy" id="748857"/>
    <lineage>
        <taxon>Bacteria</taxon>
        <taxon>Pseudomonadati</taxon>
        <taxon>Verrucomicrobiota</taxon>
        <taxon>Verrucomicrobiia</taxon>
        <taxon>Verrucomicrobiales</taxon>
        <taxon>Verrucomicrobiaceae</taxon>
        <taxon>Roseimicrobium</taxon>
    </lineage>
</organism>
<name>A0A366GZS5_9BACT</name>
<proteinExistence type="predicted"/>
<dbReference type="NCBIfam" id="NF033592">
    <property type="entry name" value="transpos_IS4_1"/>
    <property type="match status" value="1"/>
</dbReference>
<comment type="caution">
    <text evidence="2">The sequence shown here is derived from an EMBL/GenBank/DDBJ whole genome shotgun (WGS) entry which is preliminary data.</text>
</comment>
<sequence>MVMQALSSGGTLGHHVRTMSNVSISDEAAIQRRAGLSWEWFEELFAEVLRPRAQHECHPLSFYHGHRLLGVDGSQWSLRNTRAIGSRAGARHRNASREAAFYKFSGAVLVELGTHQPLAAARGLPCAQGMAGELTLARELLGSIPKKEDTLLLADRYYGSARFIADVRHAAGARCQLLVRVKSSCKTRVLDKLSDGSALVETRVCQPGTTRPAGTLQLREIRGEVWRQPSQKDQEGEMAPPERTEVRLWTTLLDEQKHPAVELLALYAKRWEQELFFGELKRHTGRQHLMRATTLEGAETEFGANILAASLLAAHRVKTAQSVSLEPVRISVDKIGSALEALLPVLSIAGSLITARQRQGIITKFLEHMARESIIRPRRARTCQRGVRKPQDSWPRIHERSSRNGHFEFKLIPW</sequence>
<dbReference type="GO" id="GO:0004803">
    <property type="term" value="F:transposase activity"/>
    <property type="evidence" value="ECO:0007669"/>
    <property type="project" value="InterPro"/>
</dbReference>
<accession>A0A366GZS5</accession>
<dbReference type="Proteomes" id="UP000253426">
    <property type="component" value="Unassembled WGS sequence"/>
</dbReference>
<evidence type="ECO:0000259" key="1">
    <source>
        <dbReference type="Pfam" id="PF01609"/>
    </source>
</evidence>
<dbReference type="InterPro" id="IPR002559">
    <property type="entry name" value="Transposase_11"/>
</dbReference>